<dbReference type="GO" id="GO:0046656">
    <property type="term" value="P:folic acid biosynthetic process"/>
    <property type="evidence" value="ECO:0007669"/>
    <property type="project" value="UniProtKB-KW"/>
</dbReference>
<dbReference type="FunFam" id="3.20.20.20:FF:000006">
    <property type="entry name" value="Dihydropteroate synthase"/>
    <property type="match status" value="1"/>
</dbReference>
<dbReference type="SUPFAM" id="SSF51717">
    <property type="entry name" value="Dihydropteroate synthetase-like"/>
    <property type="match status" value="1"/>
</dbReference>
<evidence type="ECO:0000256" key="7">
    <source>
        <dbReference type="ARBA" id="ARBA00022679"/>
    </source>
</evidence>
<evidence type="ECO:0000256" key="9">
    <source>
        <dbReference type="ARBA" id="ARBA00022842"/>
    </source>
</evidence>
<evidence type="ECO:0000256" key="1">
    <source>
        <dbReference type="ARBA" id="ARBA00000012"/>
    </source>
</evidence>
<dbReference type="NCBIfam" id="TIGR01496">
    <property type="entry name" value="DHPS"/>
    <property type="match status" value="1"/>
</dbReference>
<evidence type="ECO:0000256" key="8">
    <source>
        <dbReference type="ARBA" id="ARBA00022723"/>
    </source>
</evidence>
<reference evidence="14 15" key="1">
    <citation type="submission" date="2015-11" db="EMBL/GenBank/DDBJ databases">
        <title>Genomic analysis of 38 Legionella species identifies large and diverse effector repertoires.</title>
        <authorList>
            <person name="Burstein D."/>
            <person name="Amaro F."/>
            <person name="Zusman T."/>
            <person name="Lifshitz Z."/>
            <person name="Cohen O."/>
            <person name="Gilbert J.A."/>
            <person name="Pupko T."/>
            <person name="Shuman H.A."/>
            <person name="Segal G."/>
        </authorList>
    </citation>
    <scope>NUCLEOTIDE SEQUENCE [LARGE SCALE GENOMIC DNA]</scope>
    <source>
        <strain evidence="14 15">JA-26-G1-E2</strain>
    </source>
</reference>
<evidence type="ECO:0000313" key="14">
    <source>
        <dbReference type="EMBL" id="KTD07490.1"/>
    </source>
</evidence>
<name>A0A0W0UHX4_9GAMM</name>
<dbReference type="InterPro" id="IPR045031">
    <property type="entry name" value="DHP_synth-like"/>
</dbReference>
<evidence type="ECO:0000256" key="3">
    <source>
        <dbReference type="ARBA" id="ARBA00004763"/>
    </source>
</evidence>
<dbReference type="PROSITE" id="PS50972">
    <property type="entry name" value="PTERIN_BINDING"/>
    <property type="match status" value="1"/>
</dbReference>
<keyword evidence="9 12" id="KW-0460">Magnesium</keyword>
<dbReference type="CDD" id="cd00739">
    <property type="entry name" value="DHPS"/>
    <property type="match status" value="1"/>
</dbReference>
<comment type="catalytic activity">
    <reaction evidence="1">
        <text>(7,8-dihydropterin-6-yl)methyl diphosphate + 4-aminobenzoate = 7,8-dihydropteroate + diphosphate</text>
        <dbReference type="Rhea" id="RHEA:19949"/>
        <dbReference type="ChEBI" id="CHEBI:17836"/>
        <dbReference type="ChEBI" id="CHEBI:17839"/>
        <dbReference type="ChEBI" id="CHEBI:33019"/>
        <dbReference type="ChEBI" id="CHEBI:72950"/>
        <dbReference type="EC" id="2.5.1.15"/>
    </reaction>
</comment>
<dbReference type="STRING" id="455.Ljam_1685"/>
<dbReference type="Proteomes" id="UP000054715">
    <property type="component" value="Unassembled WGS sequence"/>
</dbReference>
<dbReference type="AlphaFoldDB" id="A0A0W0UHX4"/>
<dbReference type="UniPathway" id="UPA00077">
    <property type="reaction ID" value="UER00156"/>
</dbReference>
<comment type="cofactor">
    <cofactor evidence="2 12">
        <name>Mg(2+)</name>
        <dbReference type="ChEBI" id="CHEBI:18420"/>
    </cofactor>
</comment>
<dbReference type="GO" id="GO:0005829">
    <property type="term" value="C:cytosol"/>
    <property type="evidence" value="ECO:0007669"/>
    <property type="project" value="TreeGrafter"/>
</dbReference>
<evidence type="ECO:0000256" key="12">
    <source>
        <dbReference type="RuleBase" id="RU361205"/>
    </source>
</evidence>
<comment type="caution">
    <text evidence="14">The sequence shown here is derived from an EMBL/GenBank/DDBJ whole genome shotgun (WGS) entry which is preliminary data.</text>
</comment>
<dbReference type="OrthoDB" id="9811744at2"/>
<evidence type="ECO:0000259" key="13">
    <source>
        <dbReference type="PROSITE" id="PS50972"/>
    </source>
</evidence>
<dbReference type="InterPro" id="IPR011005">
    <property type="entry name" value="Dihydropteroate_synth-like_sf"/>
</dbReference>
<dbReference type="RefSeq" id="WP_058449604.1">
    <property type="nucleotide sequence ID" value="NZ_CAAAJF010000008.1"/>
</dbReference>
<proteinExistence type="inferred from homology"/>
<evidence type="ECO:0000256" key="4">
    <source>
        <dbReference type="ARBA" id="ARBA00009503"/>
    </source>
</evidence>
<dbReference type="GO" id="GO:0004156">
    <property type="term" value="F:dihydropteroate synthase activity"/>
    <property type="evidence" value="ECO:0007669"/>
    <property type="project" value="UniProtKB-EC"/>
</dbReference>
<keyword evidence="10 12" id="KW-0289">Folate biosynthesis</keyword>
<evidence type="ECO:0000313" key="15">
    <source>
        <dbReference type="Proteomes" id="UP000054715"/>
    </source>
</evidence>
<sequence length="291" mass="32301">MNSKQFRQWCHSYQNSSSLYQQKPLIMGILNVTPNSFSDGGKFLQRDNAVKHALKMIIAGADIIDVGGESSRPGAQPVSCEEELARVIPVIERLREETDCCISIDTTKHQVMKEAVAAGADMINDITALNSGESLQAAAQLDVPVCLMHMQGEPMTMQLHPHYEQDIIDELHTFFQQKIKHCLTAGIKFENLILDPGFGFGKLPEHNLRLVKNMATFNQYNRPLLLGVSRKTTIGAVLQKPVEQRLLGGLAISVIAALQGTSILRTHDIDETQQVLIMLDAVYNEKVINQV</sequence>
<keyword evidence="7 12" id="KW-0808">Transferase</keyword>
<dbReference type="Gene3D" id="3.20.20.20">
    <property type="entry name" value="Dihydropteroate synthase-like"/>
    <property type="match status" value="1"/>
</dbReference>
<dbReference type="GO" id="GO:0046872">
    <property type="term" value="F:metal ion binding"/>
    <property type="evidence" value="ECO:0007669"/>
    <property type="project" value="UniProtKB-KW"/>
</dbReference>
<dbReference type="EMBL" id="LNYG01000013">
    <property type="protein sequence ID" value="KTD07490.1"/>
    <property type="molecule type" value="Genomic_DNA"/>
</dbReference>
<dbReference type="PATRIC" id="fig|455.5.peg.1777"/>
<dbReference type="InterPro" id="IPR006390">
    <property type="entry name" value="DHP_synth_dom"/>
</dbReference>
<evidence type="ECO:0000256" key="11">
    <source>
        <dbReference type="ARBA" id="ARBA00030193"/>
    </source>
</evidence>
<comment type="similarity">
    <text evidence="4 12">Belongs to the DHPS family.</text>
</comment>
<comment type="pathway">
    <text evidence="3 12">Cofactor biosynthesis; tetrahydrofolate biosynthesis; 7,8-dihydrofolate from 2-amino-4-hydroxy-6-hydroxymethyl-7,8-dihydropteridine diphosphate and 4-aminobenzoate: step 1/2.</text>
</comment>
<comment type="function">
    <text evidence="12">Catalyzes the condensation of para-aminobenzoate (pABA) with 6-hydroxymethyl-7,8-dihydropterin diphosphate (DHPt-PP) to form 7,8-dihydropteroate (H2Pte), the immediate precursor of folate derivatives.</text>
</comment>
<accession>A0A0W0UHX4</accession>
<gene>
    <name evidence="14" type="primary">folP</name>
    <name evidence="14" type="ORF">Ljam_1685</name>
</gene>
<dbReference type="PROSITE" id="PS00793">
    <property type="entry name" value="DHPS_2"/>
    <property type="match status" value="1"/>
</dbReference>
<dbReference type="InterPro" id="IPR000489">
    <property type="entry name" value="Pterin-binding_dom"/>
</dbReference>
<dbReference type="EC" id="2.5.1.15" evidence="5 12"/>
<dbReference type="PANTHER" id="PTHR20941:SF1">
    <property type="entry name" value="FOLIC ACID SYNTHESIS PROTEIN FOL1"/>
    <property type="match status" value="1"/>
</dbReference>
<dbReference type="Pfam" id="PF00809">
    <property type="entry name" value="Pterin_bind"/>
    <property type="match status" value="1"/>
</dbReference>
<dbReference type="PANTHER" id="PTHR20941">
    <property type="entry name" value="FOLATE SYNTHESIS PROTEINS"/>
    <property type="match status" value="1"/>
</dbReference>
<dbReference type="GO" id="GO:0046654">
    <property type="term" value="P:tetrahydrofolate biosynthetic process"/>
    <property type="evidence" value="ECO:0007669"/>
    <property type="project" value="UniProtKB-UniPathway"/>
</dbReference>
<evidence type="ECO:0000256" key="6">
    <source>
        <dbReference type="ARBA" id="ARBA00016919"/>
    </source>
</evidence>
<protein>
    <recommendedName>
        <fullName evidence="6 12">Dihydropteroate synthase</fullName>
        <shortName evidence="12">DHPS</shortName>
        <ecNumber evidence="5 12">2.5.1.15</ecNumber>
    </recommendedName>
    <alternativeName>
        <fullName evidence="11 12">Dihydropteroate pyrophosphorylase</fullName>
    </alternativeName>
</protein>
<evidence type="ECO:0000256" key="5">
    <source>
        <dbReference type="ARBA" id="ARBA00012458"/>
    </source>
</evidence>
<keyword evidence="8 12" id="KW-0479">Metal-binding</keyword>
<evidence type="ECO:0000256" key="2">
    <source>
        <dbReference type="ARBA" id="ARBA00001946"/>
    </source>
</evidence>
<evidence type="ECO:0000256" key="10">
    <source>
        <dbReference type="ARBA" id="ARBA00022909"/>
    </source>
</evidence>
<feature type="domain" description="Pterin-binding" evidence="13">
    <location>
        <begin position="24"/>
        <end position="277"/>
    </location>
</feature>
<dbReference type="PROSITE" id="PS00792">
    <property type="entry name" value="DHPS_1"/>
    <property type="match status" value="1"/>
</dbReference>
<organism evidence="14 15">
    <name type="scientific">Legionella jamestowniensis</name>
    <dbReference type="NCBI Taxonomy" id="455"/>
    <lineage>
        <taxon>Bacteria</taxon>
        <taxon>Pseudomonadati</taxon>
        <taxon>Pseudomonadota</taxon>
        <taxon>Gammaproteobacteria</taxon>
        <taxon>Legionellales</taxon>
        <taxon>Legionellaceae</taxon>
        <taxon>Legionella</taxon>
    </lineage>
</organism>